<evidence type="ECO:0000313" key="4">
    <source>
        <dbReference type="Proteomes" id="UP000008680"/>
    </source>
</evidence>
<dbReference type="Proteomes" id="UP000008680">
    <property type="component" value="Chromosome"/>
</dbReference>
<gene>
    <name evidence="3" type="ordered locus">mru_0744</name>
</gene>
<keyword evidence="4" id="KW-1185">Reference proteome</keyword>
<evidence type="ECO:0008006" key="5">
    <source>
        <dbReference type="Google" id="ProtNLM"/>
    </source>
</evidence>
<evidence type="ECO:0000259" key="1">
    <source>
        <dbReference type="Pfam" id="PF13173"/>
    </source>
</evidence>
<evidence type="ECO:0000259" key="2">
    <source>
        <dbReference type="Pfam" id="PF13635"/>
    </source>
</evidence>
<dbReference type="Pfam" id="PF13173">
    <property type="entry name" value="AAA_14"/>
    <property type="match status" value="1"/>
</dbReference>
<accession>D3E234</accession>
<name>D3E234_METRM</name>
<proteinExistence type="predicted"/>
<protein>
    <recommendedName>
        <fullName evidence="5">ATPase</fullName>
    </recommendedName>
</protein>
<dbReference type="HOGENOM" id="CLU_044680_0_0_2"/>
<reference evidence="3 4" key="1">
    <citation type="journal article" date="2010" name="PLoS ONE">
        <title>The genome sequence of the rumen methanogen Methanobrevibacter ruminantium reveals new possibilities for controlling ruminant methane emissions.</title>
        <authorList>
            <person name="Leahy S.C."/>
            <person name="Kelly W.J."/>
            <person name="Altermann E."/>
            <person name="Ronimus R.S."/>
            <person name="Yeoman C.J."/>
            <person name="Pacheco D.M."/>
            <person name="Li D."/>
            <person name="Kong Z."/>
            <person name="McTavish S."/>
            <person name="Sang C."/>
            <person name="Lambie S.C."/>
            <person name="Janssen P.H."/>
            <person name="Dey D."/>
            <person name="Attwood G.T."/>
        </authorList>
    </citation>
    <scope>NUCLEOTIDE SEQUENCE [LARGE SCALE GENOMIC DNA]</scope>
    <source>
        <strain evidence="4">ATCC 35063 / DSM 1093 / JCM 13430 / OCM 146 / M1</strain>
    </source>
</reference>
<dbReference type="SUPFAM" id="SSF52540">
    <property type="entry name" value="P-loop containing nucleoside triphosphate hydrolases"/>
    <property type="match status" value="1"/>
</dbReference>
<dbReference type="KEGG" id="mru:mru_0744"/>
<dbReference type="GeneID" id="8770392"/>
<feature type="domain" description="AAA" evidence="1">
    <location>
        <begin position="56"/>
        <end position="191"/>
    </location>
</feature>
<dbReference type="RefSeq" id="WP_012955546.1">
    <property type="nucleotide sequence ID" value="NC_013790.1"/>
</dbReference>
<dbReference type="EMBL" id="CP001719">
    <property type="protein sequence ID" value="ADC46595.1"/>
    <property type="molecule type" value="Genomic_DNA"/>
</dbReference>
<dbReference type="Gene3D" id="3.40.50.300">
    <property type="entry name" value="P-loop containing nucleotide triphosphate hydrolases"/>
    <property type="match status" value="1"/>
</dbReference>
<feature type="domain" description="DUF4143" evidence="2">
    <location>
        <begin position="288"/>
        <end position="434"/>
    </location>
</feature>
<dbReference type="eggNOG" id="arCOG03167">
    <property type="taxonomic scope" value="Archaea"/>
</dbReference>
<dbReference type="Pfam" id="PF13635">
    <property type="entry name" value="DUF4143"/>
    <property type="match status" value="1"/>
</dbReference>
<dbReference type="STRING" id="634498.mru_0744"/>
<organism evidence="3 4">
    <name type="scientific">Methanobrevibacter ruminantium (strain ATCC 35063 / DSM 1093 / JCM 13430 / OCM 146 / M1)</name>
    <name type="common">Methanobacterium ruminantium</name>
    <dbReference type="NCBI Taxonomy" id="634498"/>
    <lineage>
        <taxon>Archaea</taxon>
        <taxon>Methanobacteriati</taxon>
        <taxon>Methanobacteriota</taxon>
        <taxon>Methanomada group</taxon>
        <taxon>Methanobacteria</taxon>
        <taxon>Methanobacteriales</taxon>
        <taxon>Methanobacteriaceae</taxon>
        <taxon>Methanobrevibacter</taxon>
    </lineage>
</organism>
<dbReference type="AlphaFoldDB" id="D3E234"/>
<dbReference type="PANTHER" id="PTHR42990:SF1">
    <property type="entry name" value="AAA+ ATPASE DOMAIN-CONTAINING PROTEIN"/>
    <property type="match status" value="1"/>
</dbReference>
<evidence type="ECO:0000313" key="3">
    <source>
        <dbReference type="EMBL" id="ADC46595.1"/>
    </source>
</evidence>
<sequence length="481" mass="56278">MDNEFKINYLLNILKTTPKVVSDRIIKDQTRLNFRKDYYDLKESIDNFLEHDTDDRFYILPGLRGVGKTTIVFQLYDYLTNERNINSNHILYLDLDRLKDQGPFNLLEYLDIFIKDINEEAYLNNWPLFIFIDESQYSSNWDHVGKIIFDDYKNVFIIFTGSDALNLQSSMDSARRSLKKEIYPLNFAEYLYLKYGCEIPRGISDSIFNAILFNDFENLIKDERYIQLNVYNKFKRDINKIWDEYIQYGGFPLSFARKNHASIIQLGLDMKNRIVEKDLDIVLSVNSQTRLNTYSLINILALQKPGTLSYNKLAKNLEISKKTVGNLLNALECTQMIFHIEPHGAITKRNRRPWKYYFLSSQMKAAIYQNSGQATKTKGEYMGILTENLVGSLLFMMKNKRKQDFGIFYEEEKERADFLINTIDGRIIPIEAGYGKKGKRQVINSMEDHGSEYGIVVSNKTQSIKIEENVIFLPLKTFSML</sequence>
<dbReference type="PATRIC" id="fig|634498.28.peg.746"/>
<dbReference type="InterPro" id="IPR025420">
    <property type="entry name" value="DUF4143"/>
</dbReference>
<dbReference type="InterPro" id="IPR027417">
    <property type="entry name" value="P-loop_NTPase"/>
</dbReference>
<dbReference type="OrthoDB" id="358600at2157"/>
<dbReference type="PANTHER" id="PTHR42990">
    <property type="entry name" value="ATPASE"/>
    <property type="match status" value="1"/>
</dbReference>
<dbReference type="InterPro" id="IPR041682">
    <property type="entry name" value="AAA_14"/>
</dbReference>